<protein>
    <submittedName>
        <fullName evidence="8 10">DnaJ-domain-containing protein</fullName>
    </submittedName>
</protein>
<dbReference type="Pfam" id="PF12874">
    <property type="entry name" value="zf-met"/>
    <property type="match status" value="1"/>
</dbReference>
<dbReference type="AlphaFoldDB" id="A0A6A6YYP5"/>
<dbReference type="SUPFAM" id="SSF46565">
    <property type="entry name" value="Chaperone J-domain"/>
    <property type="match status" value="1"/>
</dbReference>
<dbReference type="OrthoDB" id="5894at2759"/>
<dbReference type="InterPro" id="IPR001623">
    <property type="entry name" value="DnaJ_domain"/>
</dbReference>
<dbReference type="PROSITE" id="PS00028">
    <property type="entry name" value="ZINC_FINGER_C2H2_1"/>
    <property type="match status" value="2"/>
</dbReference>
<dbReference type="PANTHER" id="PTHR44029:SF1">
    <property type="entry name" value="DNAJ HOMOLOG SUBFAMILY C MEMBER 21"/>
    <property type="match status" value="1"/>
</dbReference>
<evidence type="ECO:0000313" key="8">
    <source>
        <dbReference type="EMBL" id="KAF2813880.1"/>
    </source>
</evidence>
<dbReference type="InterPro" id="IPR036869">
    <property type="entry name" value="J_dom_sf"/>
</dbReference>
<dbReference type="InterPro" id="IPR022755">
    <property type="entry name" value="Znf_C2H2_jaz"/>
</dbReference>
<accession>A0A6A6YYP5</accession>
<dbReference type="PROSITE" id="PS00636">
    <property type="entry name" value="DNAJ_1"/>
    <property type="match status" value="1"/>
</dbReference>
<reference evidence="8 10" key="1">
    <citation type="journal article" date="2020" name="Stud. Mycol.">
        <title>101 Dothideomycetes genomes: a test case for predicting lifestyles and emergence of pathogens.</title>
        <authorList>
            <person name="Haridas S."/>
            <person name="Albert R."/>
            <person name="Binder M."/>
            <person name="Bloem J."/>
            <person name="Labutti K."/>
            <person name="Salamov A."/>
            <person name="Andreopoulos B."/>
            <person name="Baker S."/>
            <person name="Barry K."/>
            <person name="Bills G."/>
            <person name="Bluhm B."/>
            <person name="Cannon C."/>
            <person name="Castanera R."/>
            <person name="Culley D."/>
            <person name="Daum C."/>
            <person name="Ezra D."/>
            <person name="Gonzalez J."/>
            <person name="Henrissat B."/>
            <person name="Kuo A."/>
            <person name="Liang C."/>
            <person name="Lipzen A."/>
            <person name="Lutzoni F."/>
            <person name="Magnuson J."/>
            <person name="Mondo S."/>
            <person name="Nolan M."/>
            <person name="Ohm R."/>
            <person name="Pangilinan J."/>
            <person name="Park H.-J."/>
            <person name="Ramirez L."/>
            <person name="Alfaro M."/>
            <person name="Sun H."/>
            <person name="Tritt A."/>
            <person name="Yoshinaga Y."/>
            <person name="Zwiers L.-H."/>
            <person name="Turgeon B."/>
            <person name="Goodwin S."/>
            <person name="Spatafora J."/>
            <person name="Crous P."/>
            <person name="Grigoriev I."/>
        </authorList>
    </citation>
    <scope>NUCLEOTIDE SEQUENCE</scope>
    <source>
        <strain evidence="8 10">CBS 304.34</strain>
    </source>
</reference>
<dbReference type="GO" id="GO:0005737">
    <property type="term" value="C:cytoplasm"/>
    <property type="evidence" value="ECO:0007669"/>
    <property type="project" value="TreeGrafter"/>
</dbReference>
<dbReference type="SMART" id="SM00271">
    <property type="entry name" value="DnaJ"/>
    <property type="match status" value="1"/>
</dbReference>
<dbReference type="PRINTS" id="PR00625">
    <property type="entry name" value="JDOMAIN"/>
</dbReference>
<evidence type="ECO:0000256" key="2">
    <source>
        <dbReference type="ARBA" id="ARBA00022771"/>
    </source>
</evidence>
<feature type="domain" description="C2H2-type" evidence="7">
    <location>
        <begin position="312"/>
        <end position="336"/>
    </location>
</feature>
<feature type="compositionally biased region" description="Low complexity" evidence="5">
    <location>
        <begin position="272"/>
        <end position="282"/>
    </location>
</feature>
<feature type="region of interest" description="Disordered" evidence="5">
    <location>
        <begin position="390"/>
        <end position="486"/>
    </location>
</feature>
<feature type="region of interest" description="Disordered" evidence="5">
    <location>
        <begin position="325"/>
        <end position="374"/>
    </location>
</feature>
<dbReference type="InterPro" id="IPR013087">
    <property type="entry name" value="Znf_C2H2_type"/>
</dbReference>
<sequence length="534" mass="59988">MGANHSSGAGHNGNASPAAGELKVSYYELLGVERTASDEEIKKAYRKKALELHPDRNYDDVERTTALFAEVQVAYEILSDKNERAWYDAHERDILRGGDAGGEAHYEHDMRVTTSEDIARMLRKFHGGIDFSDAPSGFFGFLRDTFVTLAREEEAAADWESTDVLDYPSFGHKDDSYEGVVQPFYATWASFSTKKSFAWMDLYRYSEAPDRRVRRMMEKENKRLRDAGIRDFNDAVRTLVAFVRKRDPRYTPHTQTVEEREKTLRDAARAQAARQKAANAAKIQGKVPDWATSRNAEDEEDEVEEESDEEQYECVACHKTFKSERQYDAHEKSKKHQKAVQALKRQMQKDNRHLNLDDDISGSGANTPTSMDGADKVVTVEKDGAEEVTHELGELDVDDEGSEVTQDNQEEDQKFVKSSTPHSESSDDEDDEYASRSEIEDRLGGSESLASSATLIDPLATDPLKESSQPKLGKAAQKRAKKAAQQAAIDQSDLQFKCAVCNVGFSSRTRMFQHIKDFGHAAPPQKTGKGGRKI</sequence>
<feature type="compositionally biased region" description="Basic and acidic residues" evidence="5">
    <location>
        <begin position="347"/>
        <end position="356"/>
    </location>
</feature>
<keyword evidence="1" id="KW-0479">Metal-binding</keyword>
<dbReference type="RefSeq" id="XP_033580844.1">
    <property type="nucleotide sequence ID" value="XM_033715203.1"/>
</dbReference>
<dbReference type="GO" id="GO:0003676">
    <property type="term" value="F:nucleic acid binding"/>
    <property type="evidence" value="ECO:0007669"/>
    <property type="project" value="InterPro"/>
</dbReference>
<keyword evidence="2 4" id="KW-0863">Zinc-finger</keyword>
<evidence type="ECO:0000256" key="5">
    <source>
        <dbReference type="SAM" id="MobiDB-lite"/>
    </source>
</evidence>
<dbReference type="InterPro" id="IPR051964">
    <property type="entry name" value="Chaperone_stress_response"/>
</dbReference>
<dbReference type="InterPro" id="IPR003604">
    <property type="entry name" value="Matrin/U1-like-C_Znf_C2H2"/>
</dbReference>
<dbReference type="Proteomes" id="UP000504636">
    <property type="component" value="Unplaced"/>
</dbReference>
<evidence type="ECO:0000256" key="1">
    <source>
        <dbReference type="ARBA" id="ARBA00022723"/>
    </source>
</evidence>
<feature type="domain" description="C2H2-type" evidence="7">
    <location>
        <begin position="496"/>
        <end position="525"/>
    </location>
</feature>
<dbReference type="SMART" id="SM00355">
    <property type="entry name" value="ZnF_C2H2"/>
    <property type="match status" value="2"/>
</dbReference>
<reference evidence="10" key="3">
    <citation type="submission" date="2025-04" db="UniProtKB">
        <authorList>
            <consortium name="RefSeq"/>
        </authorList>
    </citation>
    <scope>IDENTIFICATION</scope>
    <source>
        <strain evidence="10">CBS 304.34</strain>
    </source>
</reference>
<evidence type="ECO:0000313" key="9">
    <source>
        <dbReference type="Proteomes" id="UP000504636"/>
    </source>
</evidence>
<dbReference type="CDD" id="cd06257">
    <property type="entry name" value="DnaJ"/>
    <property type="match status" value="1"/>
</dbReference>
<feature type="domain" description="J" evidence="6">
    <location>
        <begin position="25"/>
        <end position="91"/>
    </location>
</feature>
<dbReference type="Gene3D" id="1.10.287.110">
    <property type="entry name" value="DnaJ domain"/>
    <property type="match status" value="1"/>
</dbReference>
<name>A0A6A6YYP5_9PEZI</name>
<dbReference type="InterPro" id="IPR018253">
    <property type="entry name" value="DnaJ_domain_CS"/>
</dbReference>
<evidence type="ECO:0000259" key="7">
    <source>
        <dbReference type="PROSITE" id="PS50157"/>
    </source>
</evidence>
<gene>
    <name evidence="8 10" type="ORF">BDZ99DRAFT_380771</name>
</gene>
<dbReference type="PROSITE" id="PS50157">
    <property type="entry name" value="ZINC_FINGER_C2H2_2"/>
    <property type="match status" value="2"/>
</dbReference>
<dbReference type="PROSITE" id="PS50076">
    <property type="entry name" value="DNAJ_2"/>
    <property type="match status" value="1"/>
</dbReference>
<evidence type="ECO:0000313" key="10">
    <source>
        <dbReference type="RefSeq" id="XP_033580844.1"/>
    </source>
</evidence>
<proteinExistence type="predicted"/>
<dbReference type="Pfam" id="PF21884">
    <property type="entry name" value="ZUO1-like_ZHD"/>
    <property type="match status" value="1"/>
</dbReference>
<organism evidence="8">
    <name type="scientific">Mytilinidion resinicola</name>
    <dbReference type="NCBI Taxonomy" id="574789"/>
    <lineage>
        <taxon>Eukaryota</taxon>
        <taxon>Fungi</taxon>
        <taxon>Dikarya</taxon>
        <taxon>Ascomycota</taxon>
        <taxon>Pezizomycotina</taxon>
        <taxon>Dothideomycetes</taxon>
        <taxon>Pleosporomycetidae</taxon>
        <taxon>Mytilinidiales</taxon>
        <taxon>Mytilinidiaceae</taxon>
        <taxon>Mytilinidion</taxon>
    </lineage>
</organism>
<dbReference type="PANTHER" id="PTHR44029">
    <property type="entry name" value="DNAJ HOMOLOG SUBFAMILY C MEMBER 21"/>
    <property type="match status" value="1"/>
</dbReference>
<dbReference type="EMBL" id="MU003695">
    <property type="protein sequence ID" value="KAF2813880.1"/>
    <property type="molecule type" value="Genomic_DNA"/>
</dbReference>
<dbReference type="GO" id="GO:0008270">
    <property type="term" value="F:zinc ion binding"/>
    <property type="evidence" value="ECO:0007669"/>
    <property type="project" value="UniProtKB-KW"/>
</dbReference>
<evidence type="ECO:0000256" key="3">
    <source>
        <dbReference type="ARBA" id="ARBA00022833"/>
    </source>
</evidence>
<keyword evidence="9" id="KW-1185">Reference proteome</keyword>
<dbReference type="Pfam" id="PF12171">
    <property type="entry name" value="zf-C2H2_jaz"/>
    <property type="match status" value="1"/>
</dbReference>
<dbReference type="Gene3D" id="3.30.160.60">
    <property type="entry name" value="Classic Zinc Finger"/>
    <property type="match status" value="1"/>
</dbReference>
<dbReference type="Pfam" id="PF00226">
    <property type="entry name" value="DnaJ"/>
    <property type="match status" value="1"/>
</dbReference>
<dbReference type="InterPro" id="IPR054076">
    <property type="entry name" value="ZUO1-like_ZHD"/>
</dbReference>
<feature type="compositionally biased region" description="Acidic residues" evidence="5">
    <location>
        <begin position="297"/>
        <end position="312"/>
    </location>
</feature>
<keyword evidence="3" id="KW-0862">Zinc</keyword>
<reference evidence="10" key="2">
    <citation type="submission" date="2020-04" db="EMBL/GenBank/DDBJ databases">
        <authorList>
            <consortium name="NCBI Genome Project"/>
        </authorList>
    </citation>
    <scope>NUCLEOTIDE SEQUENCE</scope>
    <source>
        <strain evidence="10">CBS 304.34</strain>
    </source>
</reference>
<dbReference type="SMART" id="SM00451">
    <property type="entry name" value="ZnF_U1"/>
    <property type="match status" value="1"/>
</dbReference>
<feature type="region of interest" description="Disordered" evidence="5">
    <location>
        <begin position="272"/>
        <end position="312"/>
    </location>
</feature>
<dbReference type="InterPro" id="IPR036236">
    <property type="entry name" value="Znf_C2H2_sf"/>
</dbReference>
<dbReference type="SUPFAM" id="SSF57667">
    <property type="entry name" value="beta-beta-alpha zinc fingers"/>
    <property type="match status" value="1"/>
</dbReference>
<evidence type="ECO:0000256" key="4">
    <source>
        <dbReference type="PROSITE-ProRule" id="PRU00042"/>
    </source>
</evidence>
<evidence type="ECO:0000259" key="6">
    <source>
        <dbReference type="PROSITE" id="PS50076"/>
    </source>
</evidence>
<dbReference type="GeneID" id="54456096"/>
<feature type="compositionally biased region" description="Basic and acidic residues" evidence="5">
    <location>
        <begin position="433"/>
        <end position="444"/>
    </location>
</feature>